<dbReference type="Gene3D" id="1.20.1610.10">
    <property type="entry name" value="alpha-1,2-mannosidases domains"/>
    <property type="match status" value="1"/>
</dbReference>
<proteinExistence type="predicted"/>
<evidence type="ECO:0000259" key="4">
    <source>
        <dbReference type="Pfam" id="PF17678"/>
    </source>
</evidence>
<reference evidence="6" key="1">
    <citation type="journal article" date="2014" name="BMC Genomics">
        <title>Genome characteristics reveal the impact of lichenization on lichen-forming fungus Endocarpon pusillum Hedwig (Verrucariales, Ascomycota).</title>
        <authorList>
            <person name="Wang Y.-Y."/>
            <person name="Liu B."/>
            <person name="Zhang X.-Y."/>
            <person name="Zhou Q.-M."/>
            <person name="Zhang T."/>
            <person name="Li H."/>
            <person name="Yu Y.-F."/>
            <person name="Zhang X.-L."/>
            <person name="Hao X.-Y."/>
            <person name="Wang M."/>
            <person name="Wang L."/>
            <person name="Wei J.-C."/>
        </authorList>
    </citation>
    <scope>NUCLEOTIDE SEQUENCE [LARGE SCALE GENOMIC DNA]</scope>
    <source>
        <strain evidence="6">Z07020 / HMAS-L-300199</strain>
    </source>
</reference>
<dbReference type="GO" id="GO:0006516">
    <property type="term" value="P:glycoprotein catabolic process"/>
    <property type="evidence" value="ECO:0007669"/>
    <property type="project" value="TreeGrafter"/>
</dbReference>
<dbReference type="HOGENOM" id="CLU_003690_4_2_1"/>
<dbReference type="FunFam" id="1.20.1050.60:FF:000002">
    <property type="entry name" value="Glycosyl hydrolase family 92"/>
    <property type="match status" value="1"/>
</dbReference>
<evidence type="ECO:0000256" key="1">
    <source>
        <dbReference type="SAM" id="MobiDB-lite"/>
    </source>
</evidence>
<dbReference type="InterPro" id="IPR005887">
    <property type="entry name" value="GH92_a_mannosidase_put"/>
</dbReference>
<dbReference type="Gene3D" id="1.20.1050.60">
    <property type="entry name" value="alpha-1,2-mannosidase"/>
    <property type="match status" value="1"/>
</dbReference>
<evidence type="ECO:0000256" key="2">
    <source>
        <dbReference type="SAM" id="Phobius"/>
    </source>
</evidence>
<feature type="transmembrane region" description="Helical" evidence="2">
    <location>
        <begin position="775"/>
        <end position="795"/>
    </location>
</feature>
<dbReference type="PANTHER" id="PTHR12143:SF38">
    <property type="entry name" value="ALPHA-1,2-MANNOSIDASE FAMILY PROTEIN (AFU_ORTHOLOGUE AFUA_5G10520)"/>
    <property type="match status" value="1"/>
</dbReference>
<keyword evidence="2" id="KW-0472">Membrane</keyword>
<feature type="domain" description="Glycosyl hydrolase family 92" evidence="3">
    <location>
        <begin position="243"/>
        <end position="713"/>
    </location>
</feature>
<dbReference type="NCBIfam" id="TIGR01180">
    <property type="entry name" value="aman2_put"/>
    <property type="match status" value="1"/>
</dbReference>
<dbReference type="Gene3D" id="2.70.98.10">
    <property type="match status" value="1"/>
</dbReference>
<dbReference type="Pfam" id="PF17678">
    <property type="entry name" value="Glyco_hydro_92N"/>
    <property type="match status" value="1"/>
</dbReference>
<gene>
    <name evidence="5" type="ORF">EPUS_07132</name>
</gene>
<dbReference type="Pfam" id="PF07971">
    <property type="entry name" value="Glyco_hydro_92"/>
    <property type="match status" value="1"/>
</dbReference>
<dbReference type="OMA" id="YTSLYFM"/>
<dbReference type="eggNOG" id="ENOG502QR5Q">
    <property type="taxonomic scope" value="Eukaryota"/>
</dbReference>
<dbReference type="OrthoDB" id="449263at2759"/>
<protein>
    <recommendedName>
        <fullName evidence="7">Glycosyl hydrolase family 92 domain-containing protein</fullName>
    </recommendedName>
</protein>
<dbReference type="GO" id="GO:0005829">
    <property type="term" value="C:cytosol"/>
    <property type="evidence" value="ECO:0007669"/>
    <property type="project" value="TreeGrafter"/>
</dbReference>
<keyword evidence="2" id="KW-1133">Transmembrane helix</keyword>
<dbReference type="GO" id="GO:0000224">
    <property type="term" value="F:peptide-N4-(N-acetyl-beta-glucosaminyl)asparagine amidase activity"/>
    <property type="evidence" value="ECO:0007669"/>
    <property type="project" value="TreeGrafter"/>
</dbReference>
<dbReference type="Proteomes" id="UP000019373">
    <property type="component" value="Unassembled WGS sequence"/>
</dbReference>
<dbReference type="InterPro" id="IPR041371">
    <property type="entry name" value="GH92_N"/>
</dbReference>
<dbReference type="AlphaFoldDB" id="U1HIK3"/>
<evidence type="ECO:0008006" key="7">
    <source>
        <dbReference type="Google" id="ProtNLM"/>
    </source>
</evidence>
<dbReference type="PANTHER" id="PTHR12143">
    <property type="entry name" value="PEPTIDE N-GLYCANASE PNGASE -RELATED"/>
    <property type="match status" value="1"/>
</dbReference>
<evidence type="ECO:0000259" key="3">
    <source>
        <dbReference type="Pfam" id="PF07971"/>
    </source>
</evidence>
<dbReference type="GO" id="GO:0030246">
    <property type="term" value="F:carbohydrate binding"/>
    <property type="evidence" value="ECO:0007669"/>
    <property type="project" value="InterPro"/>
</dbReference>
<dbReference type="InterPro" id="IPR012939">
    <property type="entry name" value="Glyco_hydro_92"/>
</dbReference>
<dbReference type="GeneID" id="19242019"/>
<evidence type="ECO:0000313" key="6">
    <source>
        <dbReference type="Proteomes" id="UP000019373"/>
    </source>
</evidence>
<dbReference type="EMBL" id="KE721499">
    <property type="protein sequence ID" value="ERF68714.1"/>
    <property type="molecule type" value="Genomic_DNA"/>
</dbReference>
<feature type="compositionally biased region" description="Polar residues" evidence="1">
    <location>
        <begin position="844"/>
        <end position="853"/>
    </location>
</feature>
<dbReference type="GO" id="GO:0005634">
    <property type="term" value="C:nucleus"/>
    <property type="evidence" value="ECO:0007669"/>
    <property type="project" value="TreeGrafter"/>
</dbReference>
<dbReference type="InterPro" id="IPR014718">
    <property type="entry name" value="GH-type_carb-bd"/>
</dbReference>
<evidence type="ECO:0000313" key="5">
    <source>
        <dbReference type="EMBL" id="ERF68714.1"/>
    </source>
</evidence>
<keyword evidence="6" id="KW-1185">Reference proteome</keyword>
<feature type="region of interest" description="Disordered" evidence="1">
    <location>
        <begin position="806"/>
        <end position="853"/>
    </location>
</feature>
<feature type="domain" description="Glycosyl hydrolase family 92 N-terminal" evidence="4">
    <location>
        <begin position="7"/>
        <end position="237"/>
    </location>
</feature>
<name>U1HIK3_ENDPU</name>
<sequence>MVDLTQYVLPFVGSEALGNVFPGVLRPYGMVKLGPDLAWDQVNAYAGYLPDGEFTGFSMMHLSGTGGMPMYGVVSQLPVLGPIANPLDVRVGRATADVAEVGYYGARTSDDVLVELAATEHAAMYQYTFPEDQSGQNNVVVDLSHRLPSFRGFGLKQRFEGGDMTLKFGRMASPWTIYFCGIFDQPPTRVRVFEGMTDSSNDLHFFRNGNLVSSVGVRVGAVFSFDQASITCRVGISFISSDQACDSVQREIPATSTFKDIVDETKEVWNSDVLTKVTTTETNLTDLQNLHTSLYLMHQLPSNRTGENPRWESGEPYFDDIFTMWDLFRTSIPLMQILQPEAHQQLIQSLVDVWRHDGYLPDARSANYNGPVQGGSNADIVLGDAYVKGVRGAVNWKDAYAAMVKDVEVTPSNNFDPRANDSSTKEGRGALPDWLGLGFITPNFSRSVTRGIEYAIDDFALYQVALGEADDQESTKYWLRSQNWRNHWNLAATSLGFQGFIGPRNRSGFLPHDPLQGGGYWADPLYQGSAWEYSFNPHYDIAALVGLCGGPQSFISRLRMLFEHQIDPEDPNVSISRKPSQLRHSIPFHFAARPDLSTSVSRKTAREKFSPTLEGLPGNADSGAMQSWLLWNMIGLFPLPAQTTFLIHSPWFEHLSIDLGSGKRLVINSTGGDKDTSIHVQNPKVNGQEWHRSWLTWNDIFANGGTLEFELGPNYNKEWFDTDALPPSPASAASPPSANMQIPLQTVQVRAPPPTGEGLAITPKTQEERDRRRCYPLLSLLILLPIGALGIYTFWRSRMEVKHRKFPAAPPQESTGFVHAADVQGVSNEPPEGRDTTDPPSDVGSASTTNLRS</sequence>
<dbReference type="InterPro" id="IPR050883">
    <property type="entry name" value="PNGase"/>
</dbReference>
<organism evidence="5 6">
    <name type="scientific">Endocarpon pusillum (strain Z07020 / HMAS-L-300199)</name>
    <name type="common">Lichen-forming fungus</name>
    <dbReference type="NCBI Taxonomy" id="1263415"/>
    <lineage>
        <taxon>Eukaryota</taxon>
        <taxon>Fungi</taxon>
        <taxon>Dikarya</taxon>
        <taxon>Ascomycota</taxon>
        <taxon>Pezizomycotina</taxon>
        <taxon>Eurotiomycetes</taxon>
        <taxon>Chaetothyriomycetidae</taxon>
        <taxon>Verrucariales</taxon>
        <taxon>Verrucariaceae</taxon>
        <taxon>Endocarpon</taxon>
    </lineage>
</organism>
<dbReference type="RefSeq" id="XP_007805614.1">
    <property type="nucleotide sequence ID" value="XM_007807423.1"/>
</dbReference>
<keyword evidence="2" id="KW-0812">Transmembrane</keyword>
<accession>U1HIK3</accession>
<dbReference type="Gene3D" id="3.30.2080.10">
    <property type="entry name" value="GH92 mannosidase domain"/>
    <property type="match status" value="1"/>
</dbReference>